<dbReference type="AlphaFoldDB" id="A0A4R9FMV1"/>
<dbReference type="RefSeq" id="WP_135589666.1">
    <property type="nucleotide sequence ID" value="NZ_RQEP01000019.1"/>
</dbReference>
<keyword evidence="1" id="KW-1133">Transmembrane helix</keyword>
<feature type="transmembrane region" description="Helical" evidence="1">
    <location>
        <begin position="148"/>
        <end position="169"/>
    </location>
</feature>
<protein>
    <submittedName>
        <fullName evidence="2">Uncharacterized protein</fullName>
    </submittedName>
</protein>
<name>A0A4R9FMV1_9LEPT</name>
<accession>A0A4R9FMV1</accession>
<gene>
    <name evidence="2" type="ORF">EHO59_17165</name>
</gene>
<feature type="transmembrane region" description="Helical" evidence="1">
    <location>
        <begin position="26"/>
        <end position="46"/>
    </location>
</feature>
<dbReference type="OrthoDB" id="344167at2"/>
<sequence>MQESKTVGSLYEEFLREKRTNRRFELAGLYIGYGAYVVSLSIVFAFKKENPLFAAMFFLGLFTRTASLMIGRVFLVPKIFLGLLSPNSAEQELSWETIRSHKEEIVGRLARNIFGWNDASELYSMGREEMTEFVRKNTQINWRKIGRVFLYFYIPISLYITYLTIYAWFS</sequence>
<keyword evidence="3" id="KW-1185">Reference proteome</keyword>
<feature type="transmembrane region" description="Helical" evidence="1">
    <location>
        <begin position="52"/>
        <end position="75"/>
    </location>
</feature>
<evidence type="ECO:0000256" key="1">
    <source>
        <dbReference type="SAM" id="Phobius"/>
    </source>
</evidence>
<keyword evidence="1" id="KW-0472">Membrane</keyword>
<comment type="caution">
    <text evidence="2">The sequence shown here is derived from an EMBL/GenBank/DDBJ whole genome shotgun (WGS) entry which is preliminary data.</text>
</comment>
<reference evidence="2" key="1">
    <citation type="journal article" date="2019" name="PLoS Negl. Trop. Dis.">
        <title>Revisiting the worldwide diversity of Leptospira species in the environment.</title>
        <authorList>
            <person name="Vincent A.T."/>
            <person name="Schiettekatte O."/>
            <person name="Bourhy P."/>
            <person name="Veyrier F.J."/>
            <person name="Picardeau M."/>
        </authorList>
    </citation>
    <scope>NUCLEOTIDE SEQUENCE [LARGE SCALE GENOMIC DNA]</scope>
    <source>
        <strain evidence="2">SSS9</strain>
    </source>
</reference>
<organism evidence="2 3">
    <name type="scientific">Leptospira semungkisensis</name>
    <dbReference type="NCBI Taxonomy" id="2484985"/>
    <lineage>
        <taxon>Bacteria</taxon>
        <taxon>Pseudomonadati</taxon>
        <taxon>Spirochaetota</taxon>
        <taxon>Spirochaetia</taxon>
        <taxon>Leptospirales</taxon>
        <taxon>Leptospiraceae</taxon>
        <taxon>Leptospira</taxon>
    </lineage>
</organism>
<dbReference type="EMBL" id="RQEP01000019">
    <property type="protein sequence ID" value="TGJ99574.1"/>
    <property type="molecule type" value="Genomic_DNA"/>
</dbReference>
<proteinExistence type="predicted"/>
<dbReference type="Proteomes" id="UP000297453">
    <property type="component" value="Unassembled WGS sequence"/>
</dbReference>
<evidence type="ECO:0000313" key="2">
    <source>
        <dbReference type="EMBL" id="TGJ99574.1"/>
    </source>
</evidence>
<keyword evidence="1" id="KW-0812">Transmembrane</keyword>
<evidence type="ECO:0000313" key="3">
    <source>
        <dbReference type="Proteomes" id="UP000297453"/>
    </source>
</evidence>